<comment type="caution">
    <text evidence="2">The sequence shown here is derived from an EMBL/GenBank/DDBJ whole genome shotgun (WGS) entry which is preliminary data.</text>
</comment>
<feature type="transmembrane region" description="Helical" evidence="1">
    <location>
        <begin position="139"/>
        <end position="162"/>
    </location>
</feature>
<evidence type="ECO:0000256" key="1">
    <source>
        <dbReference type="SAM" id="Phobius"/>
    </source>
</evidence>
<evidence type="ECO:0000313" key="2">
    <source>
        <dbReference type="EMBL" id="KAF2998650.1"/>
    </source>
</evidence>
<dbReference type="AlphaFoldDB" id="A0A9P4TAM5"/>
<dbReference type="Proteomes" id="UP000801428">
    <property type="component" value="Unassembled WGS sequence"/>
</dbReference>
<evidence type="ECO:0008006" key="4">
    <source>
        <dbReference type="Google" id="ProtNLM"/>
    </source>
</evidence>
<accession>A0A9P4TAM5</accession>
<reference evidence="2" key="1">
    <citation type="submission" date="2019-04" db="EMBL/GenBank/DDBJ databases">
        <title>Sequencing of skin fungus with MAO and IRED activity.</title>
        <authorList>
            <person name="Marsaioli A.J."/>
            <person name="Bonatto J.M.C."/>
            <person name="Reis Junior O."/>
        </authorList>
    </citation>
    <scope>NUCLEOTIDE SEQUENCE</scope>
    <source>
        <strain evidence="2">30M1</strain>
    </source>
</reference>
<evidence type="ECO:0000313" key="3">
    <source>
        <dbReference type="Proteomes" id="UP000801428"/>
    </source>
</evidence>
<feature type="transmembrane region" description="Helical" evidence="1">
    <location>
        <begin position="20"/>
        <end position="43"/>
    </location>
</feature>
<dbReference type="EMBL" id="SWKU01000019">
    <property type="protein sequence ID" value="KAF2998650.1"/>
    <property type="molecule type" value="Genomic_DNA"/>
</dbReference>
<sequence>MPFPRPRTKSTAYTHSPPLLPAILKAIQAISSAVVAGITFYFLSELRRDGYSLPWTFILLLTVSLLTLLTLALPLCLNTRTTSTTPQLLISGLTTGLAAFWAVSFALLAWWSAPALGSACARESWDSDTGTGVCRMYKALFSFALFGTLGACVAAGWQWWGVRKERAGRGRFVGLQGEVDDGIWDLNVPRGAPVGVERGREGYQLPEEQWGYADTGYGGAGEAVGRRSVEGRM</sequence>
<organism evidence="2 3">
    <name type="scientific">Curvularia kusanoi</name>
    <name type="common">Cochliobolus kusanoi</name>
    <dbReference type="NCBI Taxonomy" id="90978"/>
    <lineage>
        <taxon>Eukaryota</taxon>
        <taxon>Fungi</taxon>
        <taxon>Dikarya</taxon>
        <taxon>Ascomycota</taxon>
        <taxon>Pezizomycotina</taxon>
        <taxon>Dothideomycetes</taxon>
        <taxon>Pleosporomycetidae</taxon>
        <taxon>Pleosporales</taxon>
        <taxon>Pleosporineae</taxon>
        <taxon>Pleosporaceae</taxon>
        <taxon>Curvularia</taxon>
    </lineage>
</organism>
<dbReference type="OrthoDB" id="5344006at2759"/>
<proteinExistence type="predicted"/>
<keyword evidence="1" id="KW-0812">Transmembrane</keyword>
<gene>
    <name evidence="2" type="ORF">E8E13_007852</name>
</gene>
<name>A0A9P4TAM5_CURKU</name>
<feature type="transmembrane region" description="Helical" evidence="1">
    <location>
        <begin position="88"/>
        <end position="111"/>
    </location>
</feature>
<keyword evidence="3" id="KW-1185">Reference proteome</keyword>
<keyword evidence="1" id="KW-0472">Membrane</keyword>
<keyword evidence="1" id="KW-1133">Transmembrane helix</keyword>
<feature type="transmembrane region" description="Helical" evidence="1">
    <location>
        <begin position="55"/>
        <end position="76"/>
    </location>
</feature>
<protein>
    <recommendedName>
        <fullName evidence="4">MARVEL domain-containing protein</fullName>
    </recommendedName>
</protein>